<dbReference type="Pfam" id="PF22037">
    <property type="entry name" value="PSD13_N"/>
    <property type="match status" value="1"/>
</dbReference>
<evidence type="ECO:0000313" key="10">
    <source>
        <dbReference type="EMBL" id="TPP62882.1"/>
    </source>
</evidence>
<comment type="similarity">
    <text evidence="2">Belongs to the proteasome subunit S11 family.</text>
</comment>
<dbReference type="Pfam" id="PF01399">
    <property type="entry name" value="PCI"/>
    <property type="match status" value="1"/>
</dbReference>
<dbReference type="OrthoDB" id="1093at2759"/>
<evidence type="ECO:0000313" key="11">
    <source>
        <dbReference type="Proteomes" id="UP000316759"/>
    </source>
</evidence>
<evidence type="ECO:0000256" key="1">
    <source>
        <dbReference type="ARBA" id="ARBA00002362"/>
    </source>
</evidence>
<feature type="domain" description="PCI" evidence="9">
    <location>
        <begin position="158"/>
        <end position="345"/>
    </location>
</feature>
<dbReference type="STRING" id="46835.A0A504YLZ3"/>
<dbReference type="PROSITE" id="PS50250">
    <property type="entry name" value="PCI"/>
    <property type="match status" value="1"/>
</dbReference>
<dbReference type="SUPFAM" id="SSF46785">
    <property type="entry name" value="Winged helix' DNA-binding domain"/>
    <property type="match status" value="1"/>
</dbReference>
<gene>
    <name evidence="10" type="ORF">FGIG_09948</name>
</gene>
<evidence type="ECO:0000256" key="4">
    <source>
        <dbReference type="ARBA" id="ARBA00015732"/>
    </source>
</evidence>
<dbReference type="InterPro" id="IPR000717">
    <property type="entry name" value="PCI_dom"/>
</dbReference>
<dbReference type="PANTHER" id="PTHR10539">
    <property type="entry name" value="26S PROTEASOME NON-ATPASE REGULATORY SUBUNIT 13"/>
    <property type="match status" value="1"/>
</dbReference>
<evidence type="ECO:0000256" key="6">
    <source>
        <dbReference type="ARBA" id="ARBA00029749"/>
    </source>
</evidence>
<dbReference type="InterPro" id="IPR035298">
    <property type="entry name" value="PSMD13"/>
</dbReference>
<dbReference type="InterPro" id="IPR054179">
    <property type="entry name" value="PSD13_N"/>
</dbReference>
<evidence type="ECO:0000256" key="5">
    <source>
        <dbReference type="ARBA" id="ARBA00022942"/>
    </source>
</evidence>
<comment type="caution">
    <text evidence="10">The sequence shown here is derived from an EMBL/GenBank/DDBJ whole genome shotgun (WGS) entry which is preliminary data.</text>
</comment>
<dbReference type="GO" id="GO:0005829">
    <property type="term" value="C:cytosol"/>
    <property type="evidence" value="ECO:0007669"/>
    <property type="project" value="TreeGrafter"/>
</dbReference>
<comment type="subunit">
    <text evidence="3">Component of the 19S proteasome regulatory particle complex. The 26S proteasome consists of a 20S core particle (CP) and two 19S regulatory subunits (RP). The regulatory particle is made of a lid composed of 9 subunits including PSMD13, a base containing 6 ATPases and few additional components.</text>
</comment>
<protein>
    <recommendedName>
        <fullName evidence="4">26S proteasome non-ATPase regulatory subunit 13</fullName>
    </recommendedName>
    <alternativeName>
        <fullName evidence="6">26S proteasome regulatory subunit RPN9</fullName>
    </alternativeName>
    <alternativeName>
        <fullName evidence="8">26S proteasome regulatory subunit S11</fullName>
    </alternativeName>
    <alternativeName>
        <fullName evidence="7">26S proteasome regulatory subunit p40.5</fullName>
    </alternativeName>
</protein>
<dbReference type="InterPro" id="IPR036390">
    <property type="entry name" value="WH_DNA-bd_sf"/>
</dbReference>
<dbReference type="GO" id="GO:0005634">
    <property type="term" value="C:nucleus"/>
    <property type="evidence" value="ECO:0007669"/>
    <property type="project" value="TreeGrafter"/>
</dbReference>
<dbReference type="EMBL" id="SUNJ01006334">
    <property type="protein sequence ID" value="TPP62882.1"/>
    <property type="molecule type" value="Genomic_DNA"/>
</dbReference>
<evidence type="ECO:0000256" key="7">
    <source>
        <dbReference type="ARBA" id="ARBA00031303"/>
    </source>
</evidence>
<dbReference type="GO" id="GO:0006511">
    <property type="term" value="P:ubiquitin-dependent protein catabolic process"/>
    <property type="evidence" value="ECO:0007669"/>
    <property type="project" value="TreeGrafter"/>
</dbReference>
<organism evidence="10 11">
    <name type="scientific">Fasciola gigantica</name>
    <name type="common">Giant liver fluke</name>
    <dbReference type="NCBI Taxonomy" id="46835"/>
    <lineage>
        <taxon>Eukaryota</taxon>
        <taxon>Metazoa</taxon>
        <taxon>Spiralia</taxon>
        <taxon>Lophotrochozoa</taxon>
        <taxon>Platyhelminthes</taxon>
        <taxon>Trematoda</taxon>
        <taxon>Digenea</taxon>
        <taxon>Plagiorchiida</taxon>
        <taxon>Echinostomata</taxon>
        <taxon>Echinostomatoidea</taxon>
        <taxon>Fasciolidae</taxon>
        <taxon>Fasciola</taxon>
    </lineage>
</organism>
<name>A0A504YLZ3_FASGI</name>
<evidence type="ECO:0000256" key="8">
    <source>
        <dbReference type="ARBA" id="ARBA00032323"/>
    </source>
</evidence>
<reference evidence="10 11" key="1">
    <citation type="submission" date="2019-04" db="EMBL/GenBank/DDBJ databases">
        <title>Annotation for the trematode Fasciola gigantica.</title>
        <authorList>
            <person name="Choi Y.-J."/>
        </authorList>
    </citation>
    <scope>NUCLEOTIDE SEQUENCE [LARGE SCALE GENOMIC DNA]</scope>
    <source>
        <strain evidence="10">Uganda_cow_1</strain>
    </source>
</reference>
<evidence type="ECO:0000256" key="2">
    <source>
        <dbReference type="ARBA" id="ARBA00006207"/>
    </source>
</evidence>
<dbReference type="AlphaFoldDB" id="A0A504YLZ3"/>
<sequence>MDTSASVIRYLEEKVSKSGDLQTEWSELRDLYTRKLWHQLTLKLMACFKMANFKAQTDLVELNEAFLNDLKNKINPLSLAELCVHISEQIVATDPMKGIKFMEDIRDKYAHRSKEATVLCNTTIGMIYLTSMNDLVNTKKVIETTGAQLDQMGGVTCVHSRFYQLSSRYYQVTGQHADYYKEALRFLGCVNLEDLSQSEQRAWAFSVGLAAILGEGVYNFGELLTHGVLESLRGSADSWLIDLLNAFNRGDLQQLEMLKNHWSAQADLLSAESRMMDKVKLLCLCELIFRRPANKRTLTFAEISQATRVPLEQLEHFLMRALSLGLIKGRIDEVKHTVCITWLKPRVLDREQVCTYSYSVSFQFFHNYFAIVNWDLMWFSIPNLRVCLPIIPNSAVNLRVYGVPFQYTHSQACNNNNKNLT</sequence>
<dbReference type="SMART" id="SM00088">
    <property type="entry name" value="PINT"/>
    <property type="match status" value="1"/>
</dbReference>
<accession>A0A504YLZ3</accession>
<dbReference type="GO" id="GO:0005198">
    <property type="term" value="F:structural molecule activity"/>
    <property type="evidence" value="ECO:0007669"/>
    <property type="project" value="TreeGrafter"/>
</dbReference>
<keyword evidence="5 10" id="KW-0647">Proteasome</keyword>
<proteinExistence type="inferred from homology"/>
<dbReference type="GO" id="GO:0008541">
    <property type="term" value="C:proteasome regulatory particle, lid subcomplex"/>
    <property type="evidence" value="ECO:0007669"/>
    <property type="project" value="TreeGrafter"/>
</dbReference>
<evidence type="ECO:0000259" key="9">
    <source>
        <dbReference type="PROSITE" id="PS50250"/>
    </source>
</evidence>
<keyword evidence="11" id="KW-1185">Reference proteome</keyword>
<comment type="function">
    <text evidence="1">Component of the 26S proteasome, a multiprotein complex involved in the ATP-dependent degradation of ubiquitinated proteins. This complex plays a key role in the maintenance of protein homeostasis by removing misfolded or damaged proteins, which could impair cellular functions, and by removing proteins whose functions are no longer required. Therefore, the proteasome participates in numerous cellular processes, including cell cycle progression, apoptosis, or DNA damage repair.</text>
</comment>
<dbReference type="Proteomes" id="UP000316759">
    <property type="component" value="Unassembled WGS sequence"/>
</dbReference>
<evidence type="ECO:0000256" key="3">
    <source>
        <dbReference type="ARBA" id="ARBA00011441"/>
    </source>
</evidence>
<dbReference type="PANTHER" id="PTHR10539:SF0">
    <property type="entry name" value="26S PROTEASOME NON-ATPASE REGULATORY SUBUNIT 13"/>
    <property type="match status" value="1"/>
</dbReference>